<sequence>MKTKNIITTALLLAIGMVLHFITPPVYGGIKPDFLLSCMFIAILIQDDFSNALAAGLTAGIMSAMTTSFPGGQLPNLIEKLITAVFVYIVVKKIYANHITTLRLIILAAVGTFVSGVLFLSFAYILVGLPAPFYSLLIVGVLPAVVSNIIACLAIYRAFISIKKNRTI</sequence>
<dbReference type="RefSeq" id="WP_014262213.1">
    <property type="nucleotide sequence ID" value="NC_016630.1"/>
</dbReference>
<dbReference type="AlphaFoldDB" id="D6GR74"/>
<dbReference type="OrthoDB" id="2243651at2"/>
<keyword evidence="1" id="KW-0472">Membrane</keyword>
<dbReference type="EMBL" id="CP002390">
    <property type="protein sequence ID" value="EFE28165.1"/>
    <property type="molecule type" value="Genomic_DNA"/>
</dbReference>
<evidence type="ECO:0000313" key="3">
    <source>
        <dbReference type="Proteomes" id="UP000007468"/>
    </source>
</evidence>
<feature type="transmembrane region" description="Helical" evidence="1">
    <location>
        <begin position="6"/>
        <end position="27"/>
    </location>
</feature>
<keyword evidence="1" id="KW-1133">Transmembrane helix</keyword>
<evidence type="ECO:0000256" key="1">
    <source>
        <dbReference type="SAM" id="Phobius"/>
    </source>
</evidence>
<dbReference type="Pfam" id="PF17099">
    <property type="entry name" value="TrpP"/>
    <property type="match status" value="1"/>
</dbReference>
<dbReference type="eggNOG" id="ENOG5032SBU">
    <property type="taxonomic scope" value="Bacteria"/>
</dbReference>
<name>D6GR74_FILAD</name>
<feature type="transmembrane region" description="Helical" evidence="1">
    <location>
        <begin position="133"/>
        <end position="156"/>
    </location>
</feature>
<protein>
    <submittedName>
        <fullName evidence="2">Uncharacterized protein</fullName>
    </submittedName>
</protein>
<proteinExistence type="predicted"/>
<feature type="transmembrane region" description="Helical" evidence="1">
    <location>
        <begin position="103"/>
        <end position="127"/>
    </location>
</feature>
<keyword evidence="1" id="KW-0812">Transmembrane</keyword>
<dbReference type="Proteomes" id="UP000007468">
    <property type="component" value="Chromosome"/>
</dbReference>
<dbReference type="Gene3D" id="1.10.1760.20">
    <property type="match status" value="1"/>
</dbReference>
<dbReference type="InterPro" id="IPR031360">
    <property type="entry name" value="TrpP"/>
</dbReference>
<feature type="transmembrane region" description="Helical" evidence="1">
    <location>
        <begin position="74"/>
        <end position="91"/>
    </location>
</feature>
<dbReference type="STRING" id="546269.HMPREF0389_00078"/>
<accession>D6GR74</accession>
<dbReference type="PATRIC" id="fig|546269.5.peg.584"/>
<organism evidence="2 3">
    <name type="scientific">Filifactor alocis (strain ATCC 35896 / CCUG 47790 / D40 B5)</name>
    <name type="common">Fusobacterium alocis</name>
    <dbReference type="NCBI Taxonomy" id="546269"/>
    <lineage>
        <taxon>Bacteria</taxon>
        <taxon>Bacillati</taxon>
        <taxon>Bacillota</taxon>
        <taxon>Clostridia</taxon>
        <taxon>Peptostreptococcales</taxon>
        <taxon>Filifactoraceae</taxon>
        <taxon>Filifactor</taxon>
    </lineage>
</organism>
<reference evidence="3" key="1">
    <citation type="submission" date="2010-12" db="EMBL/GenBank/DDBJ databases">
        <title>The genome sequence of Filifactor alocis strain ATCC 35896.</title>
        <authorList>
            <consortium name="The Broad Institute Genome Sequencing Platform"/>
            <person name="Ward D."/>
            <person name="Earl A."/>
            <person name="Feldgarden M."/>
            <person name="Young S.K."/>
            <person name="Gargeya S."/>
            <person name="Zeng Q."/>
            <person name="Alvarado L."/>
            <person name="Berlin A."/>
            <person name="Bochicchio J."/>
            <person name="Chapman S.B."/>
            <person name="Chen Z."/>
            <person name="Freedman E."/>
            <person name="Gellesch M."/>
            <person name="Goldberg J."/>
            <person name="Griggs A."/>
            <person name="Gujja S."/>
            <person name="Heilman E."/>
            <person name="Heiman D."/>
            <person name="Howarth C."/>
            <person name="Mehta T."/>
            <person name="Neiman D."/>
            <person name="Pearson M."/>
            <person name="Roberts A."/>
            <person name="Saif S."/>
            <person name="Shea T."/>
            <person name="Shenoy N."/>
            <person name="Sisk P."/>
            <person name="Stolte C."/>
            <person name="Sykes S."/>
            <person name="White J."/>
            <person name="Yandava C."/>
            <person name="Izard J."/>
            <person name="Blanton J.M."/>
            <person name="Baranova O.V."/>
            <person name="Tanner A.C."/>
            <person name="Dewhirst F.E."/>
            <person name="Haas B."/>
            <person name="Nusbaum C."/>
            <person name="Birren B."/>
        </authorList>
    </citation>
    <scope>NUCLEOTIDE SEQUENCE [LARGE SCALE GENOMIC DNA]</scope>
    <source>
        <strain evidence="3">ATCC 35896 / D40 B5</strain>
    </source>
</reference>
<evidence type="ECO:0000313" key="2">
    <source>
        <dbReference type="EMBL" id="EFE28165.1"/>
    </source>
</evidence>
<dbReference type="KEGG" id="faa:HMPREF0389_00078"/>
<keyword evidence="3" id="KW-1185">Reference proteome</keyword>
<gene>
    <name evidence="2" type="ordered locus">HMPREF0389_00078</name>
</gene>